<dbReference type="OrthoDB" id="2289379at2759"/>
<proteinExistence type="predicted"/>
<dbReference type="Proteomes" id="UP000242414">
    <property type="component" value="Unassembled WGS sequence"/>
</dbReference>
<evidence type="ECO:0000313" key="1">
    <source>
        <dbReference type="EMBL" id="ORE06596.1"/>
    </source>
</evidence>
<sequence length="58" mass="6755">GGKWKENMHTEAINVCVTNENKTSQICVFCFKKLAHPKPKEIKMERQHSRVQIPHVPQ</sequence>
<protein>
    <submittedName>
        <fullName evidence="1">Uncharacterized protein</fullName>
    </submittedName>
</protein>
<organism evidence="1">
    <name type="scientific">Rhizopus microsporus var. microsporus</name>
    <dbReference type="NCBI Taxonomy" id="86635"/>
    <lineage>
        <taxon>Eukaryota</taxon>
        <taxon>Fungi</taxon>
        <taxon>Fungi incertae sedis</taxon>
        <taxon>Mucoromycota</taxon>
        <taxon>Mucoromycotina</taxon>
        <taxon>Mucoromycetes</taxon>
        <taxon>Mucorales</taxon>
        <taxon>Mucorineae</taxon>
        <taxon>Rhizopodaceae</taxon>
        <taxon>Rhizopus</taxon>
    </lineage>
</organism>
<dbReference type="EMBL" id="KV921920">
    <property type="protein sequence ID" value="ORE06596.1"/>
    <property type="molecule type" value="Genomic_DNA"/>
</dbReference>
<accession>A0A1X0R3P6</accession>
<gene>
    <name evidence="1" type="ORF">BCV72DRAFT_207170</name>
</gene>
<dbReference type="VEuPathDB" id="FungiDB:BCV72DRAFT_207170"/>
<dbReference type="AlphaFoldDB" id="A0A1X0R3P6"/>
<feature type="non-terminal residue" evidence="1">
    <location>
        <position position="1"/>
    </location>
</feature>
<reference evidence="1" key="1">
    <citation type="journal article" date="2016" name="Proc. Natl. Acad. Sci. U.S.A.">
        <title>Lipid metabolic changes in an early divergent fungus govern the establishment of a mutualistic symbiosis with endobacteria.</title>
        <authorList>
            <person name="Lastovetsky O.A."/>
            <person name="Gaspar M.L."/>
            <person name="Mondo S.J."/>
            <person name="LaButti K.M."/>
            <person name="Sandor L."/>
            <person name="Grigoriev I.V."/>
            <person name="Henry S.A."/>
            <person name="Pawlowska T.E."/>
        </authorList>
    </citation>
    <scope>NUCLEOTIDE SEQUENCE [LARGE SCALE GENOMIC DNA]</scope>
    <source>
        <strain evidence="1">ATCC 52814</strain>
    </source>
</reference>
<name>A0A1X0R3P6_RHIZD</name>